<dbReference type="Gene3D" id="3.30.1370.60">
    <property type="entry name" value="Hypothetical oxidoreductase yiak, domain 2"/>
    <property type="match status" value="1"/>
</dbReference>
<feature type="compositionally biased region" description="Basic and acidic residues" evidence="3">
    <location>
        <begin position="313"/>
        <end position="325"/>
    </location>
</feature>
<dbReference type="AlphaFoldDB" id="A0A381UWE2"/>
<evidence type="ECO:0000313" key="4">
    <source>
        <dbReference type="EMBL" id="SVA32061.1"/>
    </source>
</evidence>
<dbReference type="InterPro" id="IPR043144">
    <property type="entry name" value="Mal/L-sulf/L-lact_DH-like_ah"/>
</dbReference>
<dbReference type="SUPFAM" id="SSF89733">
    <property type="entry name" value="L-sulfolactate dehydrogenase-like"/>
    <property type="match status" value="1"/>
</dbReference>
<dbReference type="GO" id="GO:0016491">
    <property type="term" value="F:oxidoreductase activity"/>
    <property type="evidence" value="ECO:0007669"/>
    <property type="project" value="UniProtKB-KW"/>
</dbReference>
<accession>A0A381UWE2</accession>
<dbReference type="PANTHER" id="PTHR11091">
    <property type="entry name" value="OXIDOREDUCTASE-RELATED"/>
    <property type="match status" value="1"/>
</dbReference>
<evidence type="ECO:0000256" key="3">
    <source>
        <dbReference type="SAM" id="MobiDB-lite"/>
    </source>
</evidence>
<dbReference type="InterPro" id="IPR043143">
    <property type="entry name" value="Mal/L-sulf/L-lact_DH-like_NADP"/>
</dbReference>
<proteinExistence type="inferred from homology"/>
<evidence type="ECO:0000256" key="1">
    <source>
        <dbReference type="ARBA" id="ARBA00006056"/>
    </source>
</evidence>
<evidence type="ECO:0000256" key="2">
    <source>
        <dbReference type="ARBA" id="ARBA00023002"/>
    </source>
</evidence>
<reference evidence="4" key="1">
    <citation type="submission" date="2018-05" db="EMBL/GenBank/DDBJ databases">
        <authorList>
            <person name="Lanie J.A."/>
            <person name="Ng W.-L."/>
            <person name="Kazmierczak K.M."/>
            <person name="Andrzejewski T.M."/>
            <person name="Davidsen T.M."/>
            <person name="Wayne K.J."/>
            <person name="Tettelin H."/>
            <person name="Glass J.I."/>
            <person name="Rusch D."/>
            <person name="Podicherti R."/>
            <person name="Tsui H.-C.T."/>
            <person name="Winkler M.E."/>
        </authorList>
    </citation>
    <scope>NUCLEOTIDE SEQUENCE</scope>
</reference>
<comment type="similarity">
    <text evidence="1">Belongs to the LDH2/MDH2 oxidoreductase family.</text>
</comment>
<protein>
    <recommendedName>
        <fullName evidence="5">Malate/lactate/ureidoglycolate dehydrogenase</fullName>
    </recommendedName>
</protein>
<name>A0A381UWE2_9ZZZZ</name>
<dbReference type="NCBIfam" id="NF007504">
    <property type="entry name" value="PRK10098.1"/>
    <property type="match status" value="1"/>
</dbReference>
<dbReference type="InterPro" id="IPR036111">
    <property type="entry name" value="Mal/L-sulfo/L-lacto_DH-like_sf"/>
</dbReference>
<gene>
    <name evidence="4" type="ORF">METZ01_LOCUS84915</name>
</gene>
<evidence type="ECO:0008006" key="5">
    <source>
        <dbReference type="Google" id="ProtNLM"/>
    </source>
</evidence>
<keyword evidence="2" id="KW-0560">Oxidoreductase</keyword>
<dbReference type="PANTHER" id="PTHR11091:SF0">
    <property type="entry name" value="MALATE DEHYDROGENASE"/>
    <property type="match status" value="1"/>
</dbReference>
<dbReference type="Pfam" id="PF02615">
    <property type="entry name" value="Ldh_2"/>
    <property type="match status" value="1"/>
</dbReference>
<feature type="region of interest" description="Disordered" evidence="3">
    <location>
        <begin position="297"/>
        <end position="325"/>
    </location>
</feature>
<organism evidence="4">
    <name type="scientific">marine metagenome</name>
    <dbReference type="NCBI Taxonomy" id="408172"/>
    <lineage>
        <taxon>unclassified sequences</taxon>
        <taxon>metagenomes</taxon>
        <taxon>ecological metagenomes</taxon>
    </lineage>
</organism>
<sequence length="357" mass="38062">MIIDHNNLRTLAREMLIASGSEGDEPAIVSDNLVDANLLGHDSHGIGMLPRYLEAVRAGELTVNQHARIDVDTGSMLTVDGGAGYGQVIGMEAMDIGIERTRQHGVCVLATRHSFHLGRIGAWGERCAEAGLVSMHYVNVVGHSGLVAPYRGSDARYATNPYCCTLPGTPGQEQVVLDMATTLMAQGKIRVARNKGERLPEGVVIDGQGRPSTDPEVMFQSPQGAMMPFATYKGYGLALVCELLAGVLSGGGTCRPQTNRNHDTILNNMLSIIIDPTRLVGQDFFDSEAAATLSHVKASPPLNPDEPVLVPGDPERATGKQRRADGIPVDEQSWRLVADAALTAGIAADRIEALARV</sequence>
<dbReference type="InterPro" id="IPR003767">
    <property type="entry name" value="Malate/L-lactate_DH-like"/>
</dbReference>
<dbReference type="EMBL" id="UINC01007212">
    <property type="protein sequence ID" value="SVA32061.1"/>
    <property type="molecule type" value="Genomic_DNA"/>
</dbReference>
<dbReference type="Gene3D" id="1.10.1530.10">
    <property type="match status" value="1"/>
</dbReference>